<proteinExistence type="predicted"/>
<dbReference type="AlphaFoldDB" id="A0AAW2GQ45"/>
<evidence type="ECO:0000313" key="1">
    <source>
        <dbReference type="EMBL" id="KAL0129382.1"/>
    </source>
</evidence>
<dbReference type="EMBL" id="JADYXP020000003">
    <property type="protein sequence ID" value="KAL0129382.1"/>
    <property type="molecule type" value="Genomic_DNA"/>
</dbReference>
<gene>
    <name evidence="1" type="ORF">PUN28_004226</name>
</gene>
<sequence length="135" mass="15280">MTGEGWRFLLPSSSTSHLDDLCVTSHKYTCSLTKGLRDDSIWADLVCQGSLRKSLRGLSQVHEKRAEGVGCAVSYSVFFLRPKVRRRDNNVTPSIIDARPSRVRSENDRAQFLAMAARKNPRVFTSNVKHNVREM</sequence>
<accession>A0AAW2GQ45</accession>
<protein>
    <submittedName>
        <fullName evidence="1">Uncharacterized protein</fullName>
    </submittedName>
</protein>
<keyword evidence="2" id="KW-1185">Reference proteome</keyword>
<organism evidence="1 2">
    <name type="scientific">Cardiocondyla obscurior</name>
    <dbReference type="NCBI Taxonomy" id="286306"/>
    <lineage>
        <taxon>Eukaryota</taxon>
        <taxon>Metazoa</taxon>
        <taxon>Ecdysozoa</taxon>
        <taxon>Arthropoda</taxon>
        <taxon>Hexapoda</taxon>
        <taxon>Insecta</taxon>
        <taxon>Pterygota</taxon>
        <taxon>Neoptera</taxon>
        <taxon>Endopterygota</taxon>
        <taxon>Hymenoptera</taxon>
        <taxon>Apocrita</taxon>
        <taxon>Aculeata</taxon>
        <taxon>Formicoidea</taxon>
        <taxon>Formicidae</taxon>
        <taxon>Myrmicinae</taxon>
        <taxon>Cardiocondyla</taxon>
    </lineage>
</organism>
<comment type="caution">
    <text evidence="1">The sequence shown here is derived from an EMBL/GenBank/DDBJ whole genome shotgun (WGS) entry which is preliminary data.</text>
</comment>
<reference evidence="1 2" key="1">
    <citation type="submission" date="2023-03" db="EMBL/GenBank/DDBJ databases">
        <title>High recombination rates correlate with genetic variation in Cardiocondyla obscurior ants.</title>
        <authorList>
            <person name="Errbii M."/>
        </authorList>
    </citation>
    <scope>NUCLEOTIDE SEQUENCE [LARGE SCALE GENOMIC DNA]</scope>
    <source>
        <strain evidence="1">Alpha-2009</strain>
        <tissue evidence="1">Whole body</tissue>
    </source>
</reference>
<dbReference type="Proteomes" id="UP001430953">
    <property type="component" value="Unassembled WGS sequence"/>
</dbReference>
<name>A0AAW2GQ45_9HYME</name>
<evidence type="ECO:0000313" key="2">
    <source>
        <dbReference type="Proteomes" id="UP001430953"/>
    </source>
</evidence>